<dbReference type="EMBL" id="BSUN01000001">
    <property type="protein sequence ID" value="GMA35648.1"/>
    <property type="molecule type" value="Genomic_DNA"/>
</dbReference>
<accession>A0ABQ6ICT7</accession>
<feature type="domain" description="OmpA-like" evidence="2">
    <location>
        <begin position="69"/>
        <end position="188"/>
    </location>
</feature>
<keyword evidence="1" id="KW-0472">Membrane</keyword>
<name>A0ABQ6ICT7_9MICO</name>
<proteinExistence type="predicted"/>
<evidence type="ECO:0000259" key="2">
    <source>
        <dbReference type="PROSITE" id="PS51123"/>
    </source>
</evidence>
<dbReference type="InterPro" id="IPR006665">
    <property type="entry name" value="OmpA-like"/>
</dbReference>
<dbReference type="Gene3D" id="3.30.1330.60">
    <property type="entry name" value="OmpA-like domain"/>
    <property type="match status" value="1"/>
</dbReference>
<dbReference type="Proteomes" id="UP001157125">
    <property type="component" value="Unassembled WGS sequence"/>
</dbReference>
<dbReference type="CDD" id="cd07185">
    <property type="entry name" value="OmpA_C-like"/>
    <property type="match status" value="1"/>
</dbReference>
<dbReference type="InterPro" id="IPR050330">
    <property type="entry name" value="Bact_OuterMem_StrucFunc"/>
</dbReference>
<dbReference type="Pfam" id="PF00691">
    <property type="entry name" value="OmpA"/>
    <property type="match status" value="1"/>
</dbReference>
<gene>
    <name evidence="3" type="ORF">GCM10025876_18520</name>
</gene>
<comment type="caution">
    <text evidence="3">The sequence shown here is derived from an EMBL/GenBank/DDBJ whole genome shotgun (WGS) entry which is preliminary data.</text>
</comment>
<evidence type="ECO:0000313" key="3">
    <source>
        <dbReference type="EMBL" id="GMA35648.1"/>
    </source>
</evidence>
<evidence type="ECO:0000256" key="1">
    <source>
        <dbReference type="PROSITE-ProRule" id="PRU00473"/>
    </source>
</evidence>
<protein>
    <recommendedName>
        <fullName evidence="2">OmpA-like domain-containing protein</fullName>
    </recommendedName>
</protein>
<dbReference type="RefSeq" id="WP_348523531.1">
    <property type="nucleotide sequence ID" value="NZ_BSUN01000001.1"/>
</dbReference>
<dbReference type="PANTHER" id="PTHR30329:SF21">
    <property type="entry name" value="LIPOPROTEIN YIAD-RELATED"/>
    <property type="match status" value="1"/>
</dbReference>
<dbReference type="SUPFAM" id="SSF103088">
    <property type="entry name" value="OmpA-like"/>
    <property type="match status" value="1"/>
</dbReference>
<keyword evidence="4" id="KW-1185">Reference proteome</keyword>
<evidence type="ECO:0000313" key="4">
    <source>
        <dbReference type="Proteomes" id="UP001157125"/>
    </source>
</evidence>
<dbReference type="PROSITE" id="PS51123">
    <property type="entry name" value="OMPA_2"/>
    <property type="match status" value="1"/>
</dbReference>
<dbReference type="InterPro" id="IPR036737">
    <property type="entry name" value="OmpA-like_sf"/>
</dbReference>
<organism evidence="3 4">
    <name type="scientific">Demequina litorisediminis</name>
    <dbReference type="NCBI Taxonomy" id="1849022"/>
    <lineage>
        <taxon>Bacteria</taxon>
        <taxon>Bacillati</taxon>
        <taxon>Actinomycetota</taxon>
        <taxon>Actinomycetes</taxon>
        <taxon>Micrococcales</taxon>
        <taxon>Demequinaceae</taxon>
        <taxon>Demequina</taxon>
    </lineage>
</organism>
<reference evidence="4" key="1">
    <citation type="journal article" date="2019" name="Int. J. Syst. Evol. Microbiol.">
        <title>The Global Catalogue of Microorganisms (GCM) 10K type strain sequencing project: providing services to taxonomists for standard genome sequencing and annotation.</title>
        <authorList>
            <consortium name="The Broad Institute Genomics Platform"/>
            <consortium name="The Broad Institute Genome Sequencing Center for Infectious Disease"/>
            <person name="Wu L."/>
            <person name="Ma J."/>
        </authorList>
    </citation>
    <scope>NUCLEOTIDE SEQUENCE [LARGE SCALE GENOMIC DNA]</scope>
    <source>
        <strain evidence="4">NBRC 112299</strain>
    </source>
</reference>
<dbReference type="PANTHER" id="PTHR30329">
    <property type="entry name" value="STATOR ELEMENT OF FLAGELLAR MOTOR COMPLEX"/>
    <property type="match status" value="1"/>
</dbReference>
<sequence>MESFAIAPDFTAVASGAEGDLGSVGEEGTTAYEDAIEEYASLEEIREQIAARLEQDGLEMYVQFRIDERGLVVGLIGPQVFFGADDASLTDLATLLIDDLSGPLRDQPRSLSIEGHANSLPSSNYATNWELSSARSTQVLRRMVESGGIDPASIGATGYGDARPAADGTGADALAANRRVDVVVVPDVSDEVRALLPEIAEAVQNGSITLDDLRASAARSAQNEGDPT</sequence>